<protein>
    <submittedName>
        <fullName evidence="1">Uncharacterized protein</fullName>
    </submittedName>
</protein>
<reference evidence="2" key="1">
    <citation type="submission" date="2017-09" db="EMBL/GenBank/DDBJ databases">
        <title>Depth-based differentiation of microbial function through sediment-hosted aquifers and enrichment of novel symbionts in the deep terrestrial subsurface.</title>
        <authorList>
            <person name="Probst A.J."/>
            <person name="Ladd B."/>
            <person name="Jarett J.K."/>
            <person name="Geller-Mcgrath D.E."/>
            <person name="Sieber C.M.K."/>
            <person name="Emerson J.B."/>
            <person name="Anantharaman K."/>
            <person name="Thomas B.C."/>
            <person name="Malmstrom R."/>
            <person name="Stieglmeier M."/>
            <person name="Klingl A."/>
            <person name="Woyke T."/>
            <person name="Ryan C.M."/>
            <person name="Banfield J.F."/>
        </authorList>
    </citation>
    <scope>NUCLEOTIDE SEQUENCE [LARGE SCALE GENOMIC DNA]</scope>
</reference>
<dbReference type="EMBL" id="PFVJ01000003">
    <property type="protein sequence ID" value="PJA90533.1"/>
    <property type="molecule type" value="Genomic_DNA"/>
</dbReference>
<gene>
    <name evidence="1" type="ORF">CO137_00085</name>
</gene>
<dbReference type="AlphaFoldDB" id="A0A2M7Z7Y7"/>
<dbReference type="Proteomes" id="UP000230843">
    <property type="component" value="Unassembled WGS sequence"/>
</dbReference>
<evidence type="ECO:0000313" key="2">
    <source>
        <dbReference type="Proteomes" id="UP000230843"/>
    </source>
</evidence>
<accession>A0A2M7Z7Y7</accession>
<sequence length="291" mass="34229">MTREAVEMERVARLMPLGNLSDLKTFLSFCNTRYPIEKERIIEVVRSFSGSIKGLEQEFIDNLSRDIQMIIVRKAVDEVEIEDVRFVQTYINNRLALILMTEPLTFYSLVGEVLRYEGGILITYPFKIELYWNEELARLFGCDCAERVINIYKKHQPFLNNNRLELEYVLDTSRKYAFGETTKDELDLAQRSIQYIIQDIGSVHLKEDTGLCSILHSILSNTALHIFNKRPVLAWNTWRQDNAWEIAQNSAPSTPKLFDEFVWQFKRIFEYFLGERTVETERKKYLDNSIP</sequence>
<comment type="caution">
    <text evidence="1">The sequence shown here is derived from an EMBL/GenBank/DDBJ whole genome shotgun (WGS) entry which is preliminary data.</text>
</comment>
<proteinExistence type="predicted"/>
<evidence type="ECO:0000313" key="1">
    <source>
        <dbReference type="EMBL" id="PJA90533.1"/>
    </source>
</evidence>
<organism evidence="1 2">
    <name type="scientific">Candidatus Magasanikbacteria bacterium CG_4_9_14_3_um_filter_32_9</name>
    <dbReference type="NCBI Taxonomy" id="1974644"/>
    <lineage>
        <taxon>Bacteria</taxon>
        <taxon>Candidatus Magasanikiibacteriota</taxon>
    </lineage>
</organism>
<name>A0A2M7Z7Y7_9BACT</name>